<evidence type="ECO:0000256" key="1">
    <source>
        <dbReference type="SAM" id="MobiDB-lite"/>
    </source>
</evidence>
<dbReference type="EMBL" id="JAWQEG010006778">
    <property type="protein sequence ID" value="KAK3853905.1"/>
    <property type="molecule type" value="Genomic_DNA"/>
</dbReference>
<sequence length="70" mass="8706">MLLDVWCMSDGRSTTDLGTKEIEKRERNKKENEIEKRERNKKKEKEIEKKEKEIEKRERNKKENEIEKRE</sequence>
<reference evidence="2" key="1">
    <citation type="submission" date="2023-10" db="EMBL/GenBank/DDBJ databases">
        <title>Genome assemblies of two species of porcelain crab, Petrolisthes cinctipes and Petrolisthes manimaculis (Anomura: Porcellanidae).</title>
        <authorList>
            <person name="Angst P."/>
        </authorList>
    </citation>
    <scope>NUCLEOTIDE SEQUENCE</scope>
    <source>
        <strain evidence="2">PB745_01</strain>
        <tissue evidence="2">Gill</tissue>
    </source>
</reference>
<protein>
    <submittedName>
        <fullName evidence="2">Uncharacterized protein</fullName>
    </submittedName>
</protein>
<dbReference type="Proteomes" id="UP001286313">
    <property type="component" value="Unassembled WGS sequence"/>
</dbReference>
<comment type="caution">
    <text evidence="2">The sequence shown here is derived from an EMBL/GenBank/DDBJ whole genome shotgun (WGS) entry which is preliminary data.</text>
</comment>
<dbReference type="AlphaFoldDB" id="A0AAE1EKF9"/>
<organism evidence="2 3">
    <name type="scientific">Petrolisthes cinctipes</name>
    <name type="common">Flat porcelain crab</name>
    <dbReference type="NCBI Taxonomy" id="88211"/>
    <lineage>
        <taxon>Eukaryota</taxon>
        <taxon>Metazoa</taxon>
        <taxon>Ecdysozoa</taxon>
        <taxon>Arthropoda</taxon>
        <taxon>Crustacea</taxon>
        <taxon>Multicrustacea</taxon>
        <taxon>Malacostraca</taxon>
        <taxon>Eumalacostraca</taxon>
        <taxon>Eucarida</taxon>
        <taxon>Decapoda</taxon>
        <taxon>Pleocyemata</taxon>
        <taxon>Anomura</taxon>
        <taxon>Galatheoidea</taxon>
        <taxon>Porcellanidae</taxon>
        <taxon>Petrolisthes</taxon>
    </lineage>
</organism>
<name>A0AAE1EKF9_PETCI</name>
<evidence type="ECO:0000313" key="2">
    <source>
        <dbReference type="EMBL" id="KAK3853905.1"/>
    </source>
</evidence>
<evidence type="ECO:0000313" key="3">
    <source>
        <dbReference type="Proteomes" id="UP001286313"/>
    </source>
</evidence>
<feature type="region of interest" description="Disordered" evidence="1">
    <location>
        <begin position="1"/>
        <end position="70"/>
    </location>
</feature>
<accession>A0AAE1EKF9</accession>
<keyword evidence="3" id="KW-1185">Reference proteome</keyword>
<gene>
    <name evidence="2" type="ORF">Pcinc_039582</name>
</gene>
<proteinExistence type="predicted"/>
<feature type="compositionally biased region" description="Basic and acidic residues" evidence="1">
    <location>
        <begin position="18"/>
        <end position="70"/>
    </location>
</feature>